<gene>
    <name evidence="2" type="ORF">AN965_09780</name>
</gene>
<evidence type="ECO:0000256" key="1">
    <source>
        <dbReference type="SAM" id="MobiDB-lite"/>
    </source>
</evidence>
<dbReference type="AlphaFoldDB" id="A0A9D5I122"/>
<keyword evidence="3" id="KW-1185">Reference proteome</keyword>
<organism evidence="2 3">
    <name type="scientific">Alkalicoccobacillus plakortidis</name>
    <dbReference type="NCBI Taxonomy" id="444060"/>
    <lineage>
        <taxon>Bacteria</taxon>
        <taxon>Bacillati</taxon>
        <taxon>Bacillota</taxon>
        <taxon>Bacilli</taxon>
        <taxon>Bacillales</taxon>
        <taxon>Bacillaceae</taxon>
        <taxon>Alkalicoccobacillus</taxon>
    </lineage>
</organism>
<evidence type="ECO:0000313" key="2">
    <source>
        <dbReference type="EMBL" id="KQL57232.1"/>
    </source>
</evidence>
<evidence type="ECO:0000313" key="3">
    <source>
        <dbReference type="Proteomes" id="UP000051061"/>
    </source>
</evidence>
<dbReference type="Proteomes" id="UP000051061">
    <property type="component" value="Unassembled WGS sequence"/>
</dbReference>
<name>A0A9D5I122_9BACI</name>
<sequence length="85" mass="9624">MSKHTVEVLDAIVDGKKKGEKLDIDTKSAKYLESIHYVKIIGPVKEEIKQKDDEKKEDSDAEAEQGDSEGHEAQEKQKEKGQKKK</sequence>
<reference evidence="2 3" key="1">
    <citation type="submission" date="2015-09" db="EMBL/GenBank/DDBJ databases">
        <title>Genome sequencing project for genomic taxonomy and phylogenomics of Bacillus-like bacteria.</title>
        <authorList>
            <person name="Liu B."/>
            <person name="Wang J."/>
            <person name="Zhu Y."/>
            <person name="Liu G."/>
            <person name="Chen Q."/>
            <person name="Chen Z."/>
            <person name="Lan J."/>
            <person name="Che J."/>
            <person name="Ge C."/>
            <person name="Shi H."/>
            <person name="Pan Z."/>
            <person name="Liu X."/>
        </authorList>
    </citation>
    <scope>NUCLEOTIDE SEQUENCE [LARGE SCALE GENOMIC DNA]</scope>
    <source>
        <strain evidence="2 3">DSM 19153</strain>
    </source>
</reference>
<proteinExistence type="predicted"/>
<dbReference type="EMBL" id="LJJD01000016">
    <property type="protein sequence ID" value="KQL57232.1"/>
    <property type="molecule type" value="Genomic_DNA"/>
</dbReference>
<feature type="region of interest" description="Disordered" evidence="1">
    <location>
        <begin position="43"/>
        <end position="85"/>
    </location>
</feature>
<feature type="compositionally biased region" description="Basic and acidic residues" evidence="1">
    <location>
        <begin position="68"/>
        <end position="85"/>
    </location>
</feature>
<comment type="caution">
    <text evidence="2">The sequence shown here is derived from an EMBL/GenBank/DDBJ whole genome shotgun (WGS) entry which is preliminary data.</text>
</comment>
<protein>
    <submittedName>
        <fullName evidence="2">Uncharacterized protein</fullName>
    </submittedName>
</protein>
<feature type="compositionally biased region" description="Basic and acidic residues" evidence="1">
    <location>
        <begin position="44"/>
        <end position="58"/>
    </location>
</feature>
<accession>A0A9D5I122</accession>